<gene>
    <name evidence="2" type="ORF">CEW88_03990</name>
</gene>
<organism evidence="2 3">
    <name type="scientific">Alloyangia pacifica</name>
    <dbReference type="NCBI Taxonomy" id="311180"/>
    <lineage>
        <taxon>Bacteria</taxon>
        <taxon>Pseudomonadati</taxon>
        <taxon>Pseudomonadota</taxon>
        <taxon>Alphaproteobacteria</taxon>
        <taxon>Rhodobacterales</taxon>
        <taxon>Roseobacteraceae</taxon>
        <taxon>Alloyangia</taxon>
    </lineage>
</organism>
<dbReference type="AlphaFoldDB" id="A0A2U8HA88"/>
<proteinExistence type="predicted"/>
<protein>
    <submittedName>
        <fullName evidence="2">NAD/NADP octopine/nopaline dehydrogenase</fullName>
    </submittedName>
</protein>
<evidence type="ECO:0000313" key="3">
    <source>
        <dbReference type="Proteomes" id="UP000244915"/>
    </source>
</evidence>
<dbReference type="PANTHER" id="PTHR38015">
    <property type="entry name" value="BLR6086 PROTEIN"/>
    <property type="match status" value="1"/>
</dbReference>
<dbReference type="SUPFAM" id="SSF48179">
    <property type="entry name" value="6-phosphogluconate dehydrogenase C-terminal domain-like"/>
    <property type="match status" value="1"/>
</dbReference>
<reference evidence="2 3" key="1">
    <citation type="submission" date="2017-06" db="EMBL/GenBank/DDBJ databases">
        <title>Yangia sp. YSBP01 complete genome sequence.</title>
        <authorList>
            <person name="Woo J.-H."/>
            <person name="Kim H.-S."/>
        </authorList>
    </citation>
    <scope>NUCLEOTIDE SEQUENCE [LARGE SCALE GENOMIC DNA]</scope>
    <source>
        <strain evidence="2 3">YSBP01</strain>
    </source>
</reference>
<dbReference type="Proteomes" id="UP000244915">
    <property type="component" value="Chromosome 1"/>
</dbReference>
<evidence type="ECO:0000313" key="2">
    <source>
        <dbReference type="EMBL" id="AWI82899.1"/>
    </source>
</evidence>
<dbReference type="InterPro" id="IPR008927">
    <property type="entry name" value="6-PGluconate_DH-like_C_sf"/>
</dbReference>
<dbReference type="InterPro" id="IPR013328">
    <property type="entry name" value="6PGD_dom2"/>
</dbReference>
<dbReference type="GO" id="GO:0016491">
    <property type="term" value="F:oxidoreductase activity"/>
    <property type="evidence" value="ECO:0007669"/>
    <property type="project" value="InterPro"/>
</dbReference>
<dbReference type="Gene3D" id="3.40.50.720">
    <property type="entry name" value="NAD(P)-binding Rossmann-like Domain"/>
    <property type="match status" value="1"/>
</dbReference>
<name>A0A2U8HA88_9RHOB</name>
<dbReference type="InterPro" id="IPR036291">
    <property type="entry name" value="NAD(P)-bd_dom_sf"/>
</dbReference>
<feature type="domain" description="Opine dehydrogenase" evidence="1">
    <location>
        <begin position="180"/>
        <end position="323"/>
    </location>
</feature>
<dbReference type="PANTHER" id="PTHR38015:SF1">
    <property type="entry name" value="OPINE DEHYDROGENASE DOMAIN-CONTAINING PROTEIN"/>
    <property type="match status" value="1"/>
</dbReference>
<dbReference type="InterPro" id="IPR051729">
    <property type="entry name" value="Opine/Lysopine_DH"/>
</dbReference>
<dbReference type="InterPro" id="IPR003421">
    <property type="entry name" value="Opine_DH"/>
</dbReference>
<accession>A0A2U8HA88</accession>
<sequence length="368" mass="38376">MSLSIGIAGAGSIAFGTAAVLESRGHKTALWSPSGRGTDGLGQGLTASGALSGVFQPEVADSAEVLVAGRDVVLIAVPGYGHKAVMDAIAPHLSEGQQVIVSSHASFGAVYLSELLAARGLTLPITAWGTTALTGRRTGVAECNVNTIRAKIDMCTVPADAQAQALRTCQALFGDVFVPRDGLLAIALSNLNPQNHMGIALGNMTRMEHGEVWSQAGNVTRNVGRLMEALDAERLAIAEALGLSVKTIFEHYHQSYHVPVASIHEMNAALVAAGTGGQGPATADSRYITEDVPYGLVPTVVLGDLIGVPAELHRSGVKLFSAMYGRNFEQENELLSALSLGDLSLDEMRELALSGRRPGPEQHRASAG</sequence>
<dbReference type="KEGG" id="ypac:CEW88_03990"/>
<dbReference type="RefSeq" id="WP_108964789.1">
    <property type="nucleotide sequence ID" value="NZ_CP022189.1"/>
</dbReference>
<dbReference type="SUPFAM" id="SSF51735">
    <property type="entry name" value="NAD(P)-binding Rossmann-fold domains"/>
    <property type="match status" value="1"/>
</dbReference>
<dbReference type="EMBL" id="CP022189">
    <property type="protein sequence ID" value="AWI82899.1"/>
    <property type="molecule type" value="Genomic_DNA"/>
</dbReference>
<dbReference type="OrthoDB" id="6135265at2"/>
<dbReference type="Pfam" id="PF02317">
    <property type="entry name" value="Octopine_DH"/>
    <property type="match status" value="1"/>
</dbReference>
<dbReference type="Gene3D" id="1.10.1040.10">
    <property type="entry name" value="N-(1-d-carboxylethyl)-l-norvaline Dehydrogenase, domain 2"/>
    <property type="match status" value="1"/>
</dbReference>
<evidence type="ECO:0000259" key="1">
    <source>
        <dbReference type="Pfam" id="PF02317"/>
    </source>
</evidence>